<dbReference type="RefSeq" id="WP_150862385.1">
    <property type="nucleotide sequence ID" value="NZ_VYXP01000001.1"/>
</dbReference>
<reference evidence="1 2" key="1">
    <citation type="submission" date="2019-09" db="EMBL/GenBank/DDBJ databases">
        <title>Wenzhouxiangella sp. Genome sequencing and assembly.</title>
        <authorList>
            <person name="Zhang R."/>
        </authorList>
    </citation>
    <scope>NUCLEOTIDE SEQUENCE [LARGE SCALE GENOMIC DNA]</scope>
    <source>
        <strain evidence="1 2">W260</strain>
    </source>
</reference>
<comment type="caution">
    <text evidence="1">The sequence shown here is derived from an EMBL/GenBank/DDBJ whole genome shotgun (WGS) entry which is preliminary data.</text>
</comment>
<sequence length="294" mass="32086">MQRQVTSLLQASTLWFAALWLPGSLVHAQEGAELLDSEAPVNWALAPVLGTGWYTLGDGRDAFIIYAPYTQTLREVDAGGTGLEAAGWYINWAGSLGLFELDLDPGIIDPDNFGTFSFTPGIEAEIPMGARWSLRPYLHFGRGVSIGDGPEAWIYYGGLKSRTWLDDDQRLSLMVGAGYAGFDPQGGRSGGLWTLYTGGEYRLPLEPVSGPALDLFMQAGYRAIDDTADFGLRSDSNALKAIGDTVEVGLAMGPSTGEFRWGFLAVERIGLTWNFEPSGDFNSITLDFRSWFRQ</sequence>
<gene>
    <name evidence="1" type="ORF">F3N42_00345</name>
</gene>
<proteinExistence type="predicted"/>
<name>A0A5N0TG25_9GAMM</name>
<evidence type="ECO:0000313" key="2">
    <source>
        <dbReference type="Proteomes" id="UP000325372"/>
    </source>
</evidence>
<protein>
    <submittedName>
        <fullName evidence="1">Uncharacterized protein</fullName>
    </submittedName>
</protein>
<evidence type="ECO:0000313" key="1">
    <source>
        <dbReference type="EMBL" id="KAA9134035.1"/>
    </source>
</evidence>
<dbReference type="Proteomes" id="UP000325372">
    <property type="component" value="Unassembled WGS sequence"/>
</dbReference>
<keyword evidence="2" id="KW-1185">Reference proteome</keyword>
<organism evidence="1 2">
    <name type="scientific">Marinihelvus fidelis</name>
    <dbReference type="NCBI Taxonomy" id="2613842"/>
    <lineage>
        <taxon>Bacteria</taxon>
        <taxon>Pseudomonadati</taxon>
        <taxon>Pseudomonadota</taxon>
        <taxon>Gammaproteobacteria</taxon>
        <taxon>Chromatiales</taxon>
        <taxon>Wenzhouxiangellaceae</taxon>
        <taxon>Marinihelvus</taxon>
    </lineage>
</organism>
<dbReference type="AlphaFoldDB" id="A0A5N0TG25"/>
<accession>A0A5N0TG25</accession>
<dbReference type="EMBL" id="VYXP01000001">
    <property type="protein sequence ID" value="KAA9134035.1"/>
    <property type="molecule type" value="Genomic_DNA"/>
</dbReference>